<gene>
    <name evidence="1" type="ORF">KDL01_33390</name>
</gene>
<dbReference type="CDD" id="cd19165">
    <property type="entry name" value="HemeO"/>
    <property type="match status" value="1"/>
</dbReference>
<dbReference type="SUPFAM" id="SSF48613">
    <property type="entry name" value="Heme oxygenase-like"/>
    <property type="match status" value="1"/>
</dbReference>
<dbReference type="Proteomes" id="UP000675781">
    <property type="component" value="Unassembled WGS sequence"/>
</dbReference>
<comment type="caution">
    <text evidence="1">The sequence shown here is derived from an EMBL/GenBank/DDBJ whole genome shotgun (WGS) entry which is preliminary data.</text>
</comment>
<accession>A0A941IQY5</accession>
<dbReference type="GO" id="GO:0006788">
    <property type="term" value="P:heme oxidation"/>
    <property type="evidence" value="ECO:0007669"/>
    <property type="project" value="InterPro"/>
</dbReference>
<dbReference type="Pfam" id="PF01126">
    <property type="entry name" value="Heme_oxygenase"/>
    <property type="match status" value="1"/>
</dbReference>
<dbReference type="GO" id="GO:0004392">
    <property type="term" value="F:heme oxygenase (decyclizing) activity"/>
    <property type="evidence" value="ECO:0007669"/>
    <property type="project" value="InterPro"/>
</dbReference>
<name>A0A941IQY5_9ACTN</name>
<evidence type="ECO:0000313" key="1">
    <source>
        <dbReference type="EMBL" id="MBR7838215.1"/>
    </source>
</evidence>
<dbReference type="RefSeq" id="WP_212532675.1">
    <property type="nucleotide sequence ID" value="NZ_JAGSOG010000267.1"/>
</dbReference>
<dbReference type="InterPro" id="IPR002051">
    <property type="entry name" value="Haem_Oase"/>
</dbReference>
<protein>
    <submittedName>
        <fullName evidence="1">Biliverdin-producing heme oxygenase</fullName>
    </submittedName>
</protein>
<proteinExistence type="predicted"/>
<keyword evidence="2" id="KW-1185">Reference proteome</keyword>
<evidence type="ECO:0000313" key="2">
    <source>
        <dbReference type="Proteomes" id="UP000675781"/>
    </source>
</evidence>
<dbReference type="InterPro" id="IPR016084">
    <property type="entry name" value="Haem_Oase-like_multi-hlx"/>
</dbReference>
<dbReference type="EMBL" id="JAGSOG010000267">
    <property type="protein sequence ID" value="MBR7838215.1"/>
    <property type="molecule type" value="Genomic_DNA"/>
</dbReference>
<reference evidence="1" key="1">
    <citation type="submission" date="2021-04" db="EMBL/GenBank/DDBJ databases">
        <title>Genome based classification of Actinospica acidithermotolerans sp. nov., an actinobacterium isolated from an Indonesian hot spring.</title>
        <authorList>
            <person name="Kusuma A.B."/>
            <person name="Putra K.E."/>
            <person name="Nafisah S."/>
            <person name="Loh J."/>
            <person name="Nouioui I."/>
            <person name="Goodfellow M."/>
        </authorList>
    </citation>
    <scope>NUCLEOTIDE SEQUENCE</scope>
    <source>
        <strain evidence="1">CSCA 57</strain>
    </source>
</reference>
<organism evidence="1 2">
    <name type="scientific">Actinospica durhamensis</name>
    <dbReference type="NCBI Taxonomy" id="1508375"/>
    <lineage>
        <taxon>Bacteria</taxon>
        <taxon>Bacillati</taxon>
        <taxon>Actinomycetota</taxon>
        <taxon>Actinomycetes</taxon>
        <taxon>Catenulisporales</taxon>
        <taxon>Actinospicaceae</taxon>
        <taxon>Actinospica</taxon>
    </lineage>
</organism>
<dbReference type="Gene3D" id="1.20.910.10">
    <property type="entry name" value="Heme oxygenase-like"/>
    <property type="match status" value="1"/>
</dbReference>
<dbReference type="AlphaFoldDB" id="A0A941IQY5"/>
<dbReference type="InterPro" id="IPR016053">
    <property type="entry name" value="Haem_Oase-like"/>
</dbReference>
<sequence length="214" mass="22361">MDVLPPVARDEALCVCGPRAAVAPADGVPPVFLRLLLAGALEPVEYAELLVQYRAIYAALDRAAEAYAADDPLPRWLRAGIRAGLEDLEADLAVLLGARWSEAEVMPATCAYVDQAGAAAASVEGLVAHHLVRYGADRLGAGHIRLALGDAYGPLAGRLAFHGFRGFRGAAWSGGGEPAGWTHEQCERVAAEAALASACDRALLDALGDALARR</sequence>